<dbReference type="EMBL" id="RIAR02000001">
    <property type="protein sequence ID" value="NSL89876.1"/>
    <property type="molecule type" value="Genomic_DNA"/>
</dbReference>
<dbReference type="RefSeq" id="WP_127037678.1">
    <property type="nucleotide sequence ID" value="NZ_JAABOK010000007.1"/>
</dbReference>
<protein>
    <submittedName>
        <fullName evidence="2">DUF4047 domain-containing protein</fullName>
    </submittedName>
</protein>
<feature type="domain" description="DUF4047" evidence="1">
    <location>
        <begin position="88"/>
        <end position="202"/>
    </location>
</feature>
<gene>
    <name evidence="2" type="ORF">ECE50_023755</name>
</gene>
<name>A0A433WJN1_9BACT</name>
<keyword evidence="3" id="KW-1185">Reference proteome</keyword>
<dbReference type="OrthoDB" id="1160770at2"/>
<sequence length="228" mass="25244">MSNFLKKAMGLFVEFEPDEKSHTGSADQPSLSEKFPLSNSAAKPAAAAVPAPSSAISAADLDKFEQHFSQLFEKSNLPGPDYFEFWKMMDALEAHVKDETARVAAVFATLSIQGLTKAKLIETAAQYKQIIEQDRAEFEKAASQKTAAEVDGRQQQLQDLEKKIADNAALIQQLTKEISEAQAMAEQLKTQMAEQEQKIVSNRQGYQLACEAMIRKINTDIQKIETSL</sequence>
<accession>A0A433WJN1</accession>
<evidence type="ECO:0000313" key="3">
    <source>
        <dbReference type="Proteomes" id="UP000281028"/>
    </source>
</evidence>
<reference evidence="2" key="1">
    <citation type="submission" date="2020-05" db="EMBL/GenBank/DDBJ databases">
        <title>Chitinophaga laudate sp. nov., isolated from a tropical peat swamp.</title>
        <authorList>
            <person name="Goh C.B.S."/>
            <person name="Lee M.S."/>
            <person name="Parimannan S."/>
            <person name="Pasbakhsh P."/>
            <person name="Yule C.M."/>
            <person name="Rajandas H."/>
            <person name="Loke S."/>
            <person name="Croft L."/>
            <person name="Tan J.B.L."/>
        </authorList>
    </citation>
    <scope>NUCLEOTIDE SEQUENCE</scope>
    <source>
        <strain evidence="2">Mgbs1</strain>
    </source>
</reference>
<dbReference type="Pfam" id="PF13256">
    <property type="entry name" value="DUF4047"/>
    <property type="match status" value="1"/>
</dbReference>
<organism evidence="2 3">
    <name type="scientific">Chitinophaga solisilvae</name>
    <dbReference type="NCBI Taxonomy" id="1233460"/>
    <lineage>
        <taxon>Bacteria</taxon>
        <taxon>Pseudomonadati</taxon>
        <taxon>Bacteroidota</taxon>
        <taxon>Chitinophagia</taxon>
        <taxon>Chitinophagales</taxon>
        <taxon>Chitinophagaceae</taxon>
        <taxon>Chitinophaga</taxon>
    </lineage>
</organism>
<dbReference type="InterPro" id="IPR025120">
    <property type="entry name" value="DUF4047"/>
</dbReference>
<dbReference type="Proteomes" id="UP000281028">
    <property type="component" value="Unassembled WGS sequence"/>
</dbReference>
<comment type="caution">
    <text evidence="2">The sequence shown here is derived from an EMBL/GenBank/DDBJ whole genome shotgun (WGS) entry which is preliminary data.</text>
</comment>
<evidence type="ECO:0000313" key="2">
    <source>
        <dbReference type="EMBL" id="NSL89876.1"/>
    </source>
</evidence>
<dbReference type="AlphaFoldDB" id="A0A433WJN1"/>
<evidence type="ECO:0000259" key="1">
    <source>
        <dbReference type="Pfam" id="PF13256"/>
    </source>
</evidence>
<proteinExistence type="predicted"/>